<proteinExistence type="predicted"/>
<keyword evidence="2" id="KW-1185">Reference proteome</keyword>
<comment type="caution">
    <text evidence="1">The sequence shown here is derived from an EMBL/GenBank/DDBJ whole genome shotgun (WGS) entry which is preliminary data.</text>
</comment>
<evidence type="ECO:0000313" key="1">
    <source>
        <dbReference type="EMBL" id="TGJ88487.1"/>
    </source>
</evidence>
<name>A0A4Z0YX23_9PEZI</name>
<protein>
    <recommendedName>
        <fullName evidence="3">Aminoglycoside phosphotransferase domain-containing protein</fullName>
    </recommendedName>
</protein>
<dbReference type="EMBL" id="SKBN01000003">
    <property type="protein sequence ID" value="TGJ88487.1"/>
    <property type="molecule type" value="Genomic_DNA"/>
</dbReference>
<accession>A0A4Z0YX23</accession>
<organism evidence="1 2">
    <name type="scientific">Xylaria hypoxylon</name>
    <dbReference type="NCBI Taxonomy" id="37992"/>
    <lineage>
        <taxon>Eukaryota</taxon>
        <taxon>Fungi</taxon>
        <taxon>Dikarya</taxon>
        <taxon>Ascomycota</taxon>
        <taxon>Pezizomycotina</taxon>
        <taxon>Sordariomycetes</taxon>
        <taxon>Xylariomycetidae</taxon>
        <taxon>Xylariales</taxon>
        <taxon>Xylariaceae</taxon>
        <taxon>Xylaria</taxon>
    </lineage>
</organism>
<evidence type="ECO:0008006" key="3">
    <source>
        <dbReference type="Google" id="ProtNLM"/>
    </source>
</evidence>
<dbReference type="Proteomes" id="UP000297716">
    <property type="component" value="Unassembled WGS sequence"/>
</dbReference>
<sequence length="219" mass="24581">MEELYERILEEFDRDSFRGECCFSLGDCHPGAILLPSWGLLAETQSKSNVLFPEPIVAVIDWEFSEISGRGVNGDMAQFVASLHCHWLYLEALLESIGNDSETSDKESGIRKALAVTDAFIRGICMSYAEVLIRTFASDVMGQRLRSTVILFGRETINQAYETAWDLEGYAISRDENRMVVAGAGYLRKAGKDVSEALEIWSDHMEEKGIISMLFGFLR</sequence>
<evidence type="ECO:0000313" key="2">
    <source>
        <dbReference type="Proteomes" id="UP000297716"/>
    </source>
</evidence>
<dbReference type="AlphaFoldDB" id="A0A4Z0YX23"/>
<reference evidence="1 2" key="1">
    <citation type="submission" date="2019-03" db="EMBL/GenBank/DDBJ databases">
        <title>Draft genome sequence of Xylaria hypoxylon DSM 108379, a ubiquitous saprotrophic-parasitic fungi on hardwood.</title>
        <authorList>
            <person name="Buettner E."/>
            <person name="Leonhardt S."/>
            <person name="Gebauer A.M."/>
            <person name="Liers C."/>
            <person name="Hofrichter M."/>
            <person name="Kellner H."/>
        </authorList>
    </citation>
    <scope>NUCLEOTIDE SEQUENCE [LARGE SCALE GENOMIC DNA]</scope>
    <source>
        <strain evidence="1 2">DSM 108379</strain>
    </source>
</reference>
<dbReference type="OrthoDB" id="25129at2759"/>
<gene>
    <name evidence="1" type="ORF">E0Z10_g377</name>
</gene>